<keyword evidence="4" id="KW-0325">Glycoprotein</keyword>
<dbReference type="CDD" id="cd16147">
    <property type="entry name" value="G6S"/>
    <property type="match status" value="1"/>
</dbReference>
<dbReference type="Pfam" id="PF00884">
    <property type="entry name" value="Sulfatase"/>
    <property type="match status" value="1"/>
</dbReference>
<evidence type="ECO:0000256" key="3">
    <source>
        <dbReference type="ARBA" id="ARBA00022801"/>
    </source>
</evidence>
<name>A0AAD3DH66_9CHLO</name>
<dbReference type="PROSITE" id="PS00149">
    <property type="entry name" value="SULFATASE_2"/>
    <property type="match status" value="1"/>
</dbReference>
<feature type="compositionally biased region" description="Pro residues" evidence="5">
    <location>
        <begin position="150"/>
        <end position="200"/>
    </location>
</feature>
<organism evidence="8 9">
    <name type="scientific">Astrephomene gubernaculifera</name>
    <dbReference type="NCBI Taxonomy" id="47775"/>
    <lineage>
        <taxon>Eukaryota</taxon>
        <taxon>Viridiplantae</taxon>
        <taxon>Chlorophyta</taxon>
        <taxon>core chlorophytes</taxon>
        <taxon>Chlorophyceae</taxon>
        <taxon>CS clade</taxon>
        <taxon>Chlamydomonadales</taxon>
        <taxon>Astrephomenaceae</taxon>
        <taxon>Astrephomene</taxon>
    </lineage>
</organism>
<keyword evidence="3" id="KW-0378">Hydrolase</keyword>
<dbReference type="InterPro" id="IPR017850">
    <property type="entry name" value="Alkaline_phosphatase_core_sf"/>
</dbReference>
<feature type="compositionally biased region" description="Pro residues" evidence="5">
    <location>
        <begin position="81"/>
        <end position="132"/>
    </location>
</feature>
<dbReference type="PANTHER" id="PTHR43108:SF8">
    <property type="entry name" value="SD21168P"/>
    <property type="match status" value="1"/>
</dbReference>
<feature type="region of interest" description="Disordered" evidence="5">
    <location>
        <begin position="26"/>
        <end position="134"/>
    </location>
</feature>
<dbReference type="AlphaFoldDB" id="A0AAD3DH66"/>
<keyword evidence="9" id="KW-1185">Reference proteome</keyword>
<accession>A0AAD3DH66</accession>
<dbReference type="EMBL" id="BMAR01000002">
    <property type="protein sequence ID" value="GFR41740.1"/>
    <property type="molecule type" value="Genomic_DNA"/>
</dbReference>
<feature type="domain" description="Sulfatase N-terminal" evidence="7">
    <location>
        <begin position="230"/>
        <end position="575"/>
    </location>
</feature>
<evidence type="ECO:0000256" key="1">
    <source>
        <dbReference type="ARBA" id="ARBA00008779"/>
    </source>
</evidence>
<gene>
    <name evidence="8" type="ORF">Agub_g2493</name>
</gene>
<dbReference type="Gene3D" id="3.40.720.10">
    <property type="entry name" value="Alkaline Phosphatase, subunit A"/>
    <property type="match status" value="1"/>
</dbReference>
<evidence type="ECO:0000313" key="8">
    <source>
        <dbReference type="EMBL" id="GFR41740.1"/>
    </source>
</evidence>
<reference evidence="8 9" key="1">
    <citation type="journal article" date="2021" name="Sci. Rep.">
        <title>Genome sequencing of the multicellular alga Astrephomene provides insights into convergent evolution of germ-soma differentiation.</title>
        <authorList>
            <person name="Yamashita S."/>
            <person name="Yamamoto K."/>
            <person name="Matsuzaki R."/>
            <person name="Suzuki S."/>
            <person name="Yamaguchi H."/>
            <person name="Hirooka S."/>
            <person name="Minakuchi Y."/>
            <person name="Miyagishima S."/>
            <person name="Kawachi M."/>
            <person name="Toyoda A."/>
            <person name="Nozaki H."/>
        </authorList>
    </citation>
    <scope>NUCLEOTIDE SEQUENCE [LARGE SCALE GENOMIC DNA]</scope>
    <source>
        <strain evidence="8 9">NIES-4017</strain>
    </source>
</reference>
<dbReference type="GO" id="GO:0005539">
    <property type="term" value="F:glycosaminoglycan binding"/>
    <property type="evidence" value="ECO:0007669"/>
    <property type="project" value="TreeGrafter"/>
</dbReference>
<comment type="caution">
    <text evidence="8">The sequence shown here is derived from an EMBL/GenBank/DDBJ whole genome shotgun (WGS) entry which is preliminary data.</text>
</comment>
<evidence type="ECO:0000259" key="7">
    <source>
        <dbReference type="Pfam" id="PF00884"/>
    </source>
</evidence>
<feature type="compositionally biased region" description="Pro residues" evidence="5">
    <location>
        <begin position="215"/>
        <end position="231"/>
    </location>
</feature>
<comment type="similarity">
    <text evidence="1">Belongs to the sulfatase family.</text>
</comment>
<feature type="region of interest" description="Disordered" evidence="5">
    <location>
        <begin position="146"/>
        <end position="234"/>
    </location>
</feature>
<feature type="chain" id="PRO_5042022510" description="Sulfatase N-terminal domain-containing protein" evidence="6">
    <location>
        <begin position="26"/>
        <end position="795"/>
    </location>
</feature>
<proteinExistence type="inferred from homology"/>
<sequence>MTSLKLSTWFVLSVVVLTSTCGAQANAGAKHGMHNRRLLSTTPGTQATSPPPPTVRPLRFRPPPPLPSPSVPSNPSSPSTPSTPPPPSTPSTPPPVLPQSPLPPSTPPATPPPSPLLPPSTPPPSPSIPPASPDVIAFPIAADYRILPSPAIPPPPPPKRIPRSSPPPPKPPSPPSPPPPPPLSPSPPPTPSPSPPPPQSPITARDDSSSSSSSSPPPSSPPPSPTSPPPNFIVIVTDDQDDILNSTHPYYMPALNKYLAQGGTRLSNFVVSTGVCCPARVSLLSGKYAHCTNVTGNWYPSGAFRKFYERGIEASWLPSWLQGAGYKTYLVGKFLNAYTQTAAFMGDKTGYYPRGWNVFDALTVGTYSPYGSCFALNGGRDNCYPGLYQTDIIRDKALSYLRDAAASQQPFFLYVAPTAPHVDNAGGGWKPPAPARRHETLYAGENISIPRGPNWAVINPNIPIDPEDMGPAAVAELESLYLNRLRSLRAVDEMLEAIVAQLQASGQLSNTHIIYTSDNGLHMGQFSLTDGKSLGIEEDVRLPFFIRGPGVPAGQVLPVQGNLIDIAPTILTLAGLPVPADVDGMAAPVSPVATAAHVAQLRDASATTTNPPPQLTPSLYNTWRRDATILEAWDSDGSAATTNVVFKTLRVCSDFKVFGDSGSRPDGLAARQVLAPGVACYKYVVWCRGQKEFFDLSTDPYEVNNRISEVPTRIMDRIDGLMSALVHCRGATCRHPYAILHPGYNVLNFTGTMDSRFDTVYRKLYKFKFNKCRSAYVIANEPTWTLGFGTQPVPA</sequence>
<dbReference type="InterPro" id="IPR000917">
    <property type="entry name" value="Sulfatase_N"/>
</dbReference>
<feature type="signal peptide" evidence="6">
    <location>
        <begin position="1"/>
        <end position="25"/>
    </location>
</feature>
<keyword evidence="2 6" id="KW-0732">Signal</keyword>
<evidence type="ECO:0000256" key="6">
    <source>
        <dbReference type="SAM" id="SignalP"/>
    </source>
</evidence>
<dbReference type="PRINTS" id="PR01217">
    <property type="entry name" value="PRICHEXTENSN"/>
</dbReference>
<dbReference type="GO" id="GO:0008449">
    <property type="term" value="F:N-acetylglucosamine-6-sulfatase activity"/>
    <property type="evidence" value="ECO:0007669"/>
    <property type="project" value="TreeGrafter"/>
</dbReference>
<evidence type="ECO:0000256" key="4">
    <source>
        <dbReference type="ARBA" id="ARBA00023180"/>
    </source>
</evidence>
<dbReference type="InterPro" id="IPR024607">
    <property type="entry name" value="Sulfatase_CS"/>
</dbReference>
<feature type="compositionally biased region" description="Pro residues" evidence="5">
    <location>
        <begin position="49"/>
        <end position="72"/>
    </location>
</feature>
<protein>
    <recommendedName>
        <fullName evidence="7">Sulfatase N-terminal domain-containing protein</fullName>
    </recommendedName>
</protein>
<dbReference type="SUPFAM" id="SSF53649">
    <property type="entry name" value="Alkaline phosphatase-like"/>
    <property type="match status" value="1"/>
</dbReference>
<dbReference type="Proteomes" id="UP001054857">
    <property type="component" value="Unassembled WGS sequence"/>
</dbReference>
<dbReference type="PANTHER" id="PTHR43108">
    <property type="entry name" value="N-ACETYLGLUCOSAMINE-6-SULFATASE FAMILY MEMBER"/>
    <property type="match status" value="1"/>
</dbReference>
<evidence type="ECO:0000256" key="5">
    <source>
        <dbReference type="SAM" id="MobiDB-lite"/>
    </source>
</evidence>
<evidence type="ECO:0000313" key="9">
    <source>
        <dbReference type="Proteomes" id="UP001054857"/>
    </source>
</evidence>
<evidence type="ECO:0000256" key="2">
    <source>
        <dbReference type="ARBA" id="ARBA00022729"/>
    </source>
</evidence>